<sequence>MVASALWPPNFVNEAGDGIYQQILREIYPNYALQYVYTTYARSKHLVSAGKADLWLVSYTAEEPWALYPKHAHDADLIAAVHLKETPWQGISSLTGQPVSWISEYGFEKYLPQLQMQYYEVPDLDVAIKILLAGRIHYVLDDIWGIEAYLQNHPDVKAQMTVQPFALMKLYPAFKHTDKGRRLAKQWDKAMARLIKGRLQTLYRHAGESYLLDDCTRPSNDAKGLICLDLPNSP</sequence>
<dbReference type="Proteomes" id="UP001501757">
    <property type="component" value="Unassembled WGS sequence"/>
</dbReference>
<accession>A0ABN0XLZ5</accession>
<organism evidence="1 2">
    <name type="scientific">Bowmanella denitrificans</name>
    <dbReference type="NCBI Taxonomy" id="366582"/>
    <lineage>
        <taxon>Bacteria</taxon>
        <taxon>Pseudomonadati</taxon>
        <taxon>Pseudomonadota</taxon>
        <taxon>Gammaproteobacteria</taxon>
        <taxon>Alteromonadales</taxon>
        <taxon>Alteromonadaceae</taxon>
        <taxon>Bowmanella</taxon>
    </lineage>
</organism>
<comment type="caution">
    <text evidence="1">The sequence shown here is derived from an EMBL/GenBank/DDBJ whole genome shotgun (WGS) entry which is preliminary data.</text>
</comment>
<protein>
    <recommendedName>
        <fullName evidence="3">Solute-binding protein family 3/N-terminal domain-containing protein</fullName>
    </recommendedName>
</protein>
<dbReference type="EMBL" id="BAAAEI010000021">
    <property type="protein sequence ID" value="GAA0367556.1"/>
    <property type="molecule type" value="Genomic_DNA"/>
</dbReference>
<dbReference type="SUPFAM" id="SSF53850">
    <property type="entry name" value="Periplasmic binding protein-like II"/>
    <property type="match status" value="1"/>
</dbReference>
<dbReference type="Gene3D" id="3.40.190.10">
    <property type="entry name" value="Periplasmic binding protein-like II"/>
    <property type="match status" value="2"/>
</dbReference>
<proteinExistence type="predicted"/>
<reference evidence="1 2" key="1">
    <citation type="journal article" date="2019" name="Int. J. Syst. Evol. Microbiol.">
        <title>The Global Catalogue of Microorganisms (GCM) 10K type strain sequencing project: providing services to taxonomists for standard genome sequencing and annotation.</title>
        <authorList>
            <consortium name="The Broad Institute Genomics Platform"/>
            <consortium name="The Broad Institute Genome Sequencing Center for Infectious Disease"/>
            <person name="Wu L."/>
            <person name="Ma J."/>
        </authorList>
    </citation>
    <scope>NUCLEOTIDE SEQUENCE [LARGE SCALE GENOMIC DNA]</scope>
    <source>
        <strain evidence="1 2">JCM 13378</strain>
    </source>
</reference>
<gene>
    <name evidence="1" type="ORF">GCM10009092_34850</name>
</gene>
<evidence type="ECO:0000313" key="1">
    <source>
        <dbReference type="EMBL" id="GAA0367556.1"/>
    </source>
</evidence>
<evidence type="ECO:0000313" key="2">
    <source>
        <dbReference type="Proteomes" id="UP001501757"/>
    </source>
</evidence>
<evidence type="ECO:0008006" key="3">
    <source>
        <dbReference type="Google" id="ProtNLM"/>
    </source>
</evidence>
<keyword evidence="2" id="KW-1185">Reference proteome</keyword>
<name>A0ABN0XLZ5_9ALTE</name>